<proteinExistence type="predicted"/>
<dbReference type="HOGENOM" id="CLU_026673_7_0_1"/>
<dbReference type="RefSeq" id="XP_007841165.1">
    <property type="nucleotide sequence ID" value="XM_007842974.1"/>
</dbReference>
<dbReference type="InterPro" id="IPR051397">
    <property type="entry name" value="Zn-ADH-like_protein"/>
</dbReference>
<dbReference type="OrthoDB" id="809632at2759"/>
<dbReference type="eggNOG" id="ENOG502SIN0">
    <property type="taxonomic scope" value="Eukaryota"/>
</dbReference>
<name>W3WMY3_PESFW</name>
<evidence type="ECO:0000313" key="1">
    <source>
        <dbReference type="EMBL" id="ETS74527.1"/>
    </source>
</evidence>
<dbReference type="EMBL" id="KI912120">
    <property type="protein sequence ID" value="ETS74527.1"/>
    <property type="molecule type" value="Genomic_DNA"/>
</dbReference>
<dbReference type="Proteomes" id="UP000030651">
    <property type="component" value="Unassembled WGS sequence"/>
</dbReference>
<dbReference type="GeneID" id="19279406"/>
<keyword evidence="2" id="KW-1185">Reference proteome</keyword>
<accession>W3WMY3</accession>
<dbReference type="SUPFAM" id="SSF51735">
    <property type="entry name" value="NAD(P)-binding Rossmann-fold domains"/>
    <property type="match status" value="1"/>
</dbReference>
<reference evidence="2" key="1">
    <citation type="journal article" date="2015" name="BMC Genomics">
        <title>Genomic and transcriptomic analysis of the endophytic fungus Pestalotiopsis fici reveals its lifestyle and high potential for synthesis of natural products.</title>
        <authorList>
            <person name="Wang X."/>
            <person name="Zhang X."/>
            <person name="Liu L."/>
            <person name="Xiang M."/>
            <person name="Wang W."/>
            <person name="Sun X."/>
            <person name="Che Y."/>
            <person name="Guo L."/>
            <person name="Liu G."/>
            <person name="Guo L."/>
            <person name="Wang C."/>
            <person name="Yin W.B."/>
            <person name="Stadler M."/>
            <person name="Zhang X."/>
            <person name="Liu X."/>
        </authorList>
    </citation>
    <scope>NUCLEOTIDE SEQUENCE [LARGE SCALE GENOMIC DNA]</scope>
    <source>
        <strain evidence="2">W106-1 / CGMCC3.15140</strain>
    </source>
</reference>
<protein>
    <recommendedName>
        <fullName evidence="3">Enoyl reductase (ER) domain-containing protein</fullName>
    </recommendedName>
</protein>
<dbReference type="PANTHER" id="PTHR43677">
    <property type="entry name" value="SHORT-CHAIN DEHYDROGENASE/REDUCTASE"/>
    <property type="match status" value="1"/>
</dbReference>
<dbReference type="OMA" id="VQYVHIG"/>
<dbReference type="InterPro" id="IPR036291">
    <property type="entry name" value="NAD(P)-bd_dom_sf"/>
</dbReference>
<dbReference type="KEGG" id="pfy:PFICI_14393"/>
<evidence type="ECO:0000313" key="2">
    <source>
        <dbReference type="Proteomes" id="UP000030651"/>
    </source>
</evidence>
<gene>
    <name evidence="1" type="ORF">PFICI_14393</name>
</gene>
<dbReference type="AlphaFoldDB" id="W3WMY3"/>
<dbReference type="Gene3D" id="3.40.50.720">
    <property type="entry name" value="NAD(P)-binding Rossmann-like Domain"/>
    <property type="match status" value="1"/>
</dbReference>
<dbReference type="GO" id="GO:0016491">
    <property type="term" value="F:oxidoreductase activity"/>
    <property type="evidence" value="ECO:0007669"/>
    <property type="project" value="TreeGrafter"/>
</dbReference>
<dbReference type="PANTHER" id="PTHR43677:SF11">
    <property type="entry name" value="ZINC-CONTAINING ALCOHOL DEHYDROGENASE"/>
    <property type="match status" value="1"/>
</dbReference>
<dbReference type="SUPFAM" id="SSF50129">
    <property type="entry name" value="GroES-like"/>
    <property type="match status" value="1"/>
</dbReference>
<evidence type="ECO:0008006" key="3">
    <source>
        <dbReference type="Google" id="ProtNLM"/>
    </source>
</evidence>
<dbReference type="InParanoid" id="W3WMY3"/>
<sequence length="309" mass="32937">MMQVAQVTAWTEKPRCATVPKPPAPQDSEIQLRVLAAGAHQVVRSRAAGRHYSAKTLPHLPGVDGVGRDESTGSIYYFMHISDHFGTFAEYVNVPRSSLVALPSGTDPVSFAASVNPAMSSWMAITQRTSHLAADWTALIVGATSASGRLAVHSAKALGAAKVIGVARDETALRAVEALDDYIVLGDKMTDTDFSAVEPDVILDYVYGDLAHHLLTSLRTKKAVQYIQIGTLSGKADMSLPGPLLRSTNLTIRGAGPGSWSMSALASELQKLVPLAAKWPAPATTQIPLADIENSWDDKSIKGRLVFVP</sequence>
<organism evidence="1 2">
    <name type="scientific">Pestalotiopsis fici (strain W106-1 / CGMCC3.15140)</name>
    <dbReference type="NCBI Taxonomy" id="1229662"/>
    <lineage>
        <taxon>Eukaryota</taxon>
        <taxon>Fungi</taxon>
        <taxon>Dikarya</taxon>
        <taxon>Ascomycota</taxon>
        <taxon>Pezizomycotina</taxon>
        <taxon>Sordariomycetes</taxon>
        <taxon>Xylariomycetidae</taxon>
        <taxon>Amphisphaeriales</taxon>
        <taxon>Sporocadaceae</taxon>
        <taxon>Pestalotiopsis</taxon>
    </lineage>
</organism>
<dbReference type="Gene3D" id="3.90.180.10">
    <property type="entry name" value="Medium-chain alcohol dehydrogenases, catalytic domain"/>
    <property type="match status" value="1"/>
</dbReference>
<dbReference type="InterPro" id="IPR011032">
    <property type="entry name" value="GroES-like_sf"/>
</dbReference>